<dbReference type="PANTHER" id="PTHR22912:SF151">
    <property type="entry name" value="DIHYDROLIPOYL DEHYDROGENASE, MITOCHONDRIAL"/>
    <property type="match status" value="1"/>
</dbReference>
<evidence type="ECO:0000313" key="9">
    <source>
        <dbReference type="Proteomes" id="UP000243975"/>
    </source>
</evidence>
<gene>
    <name evidence="8" type="ORF">Ccrd_025172</name>
</gene>
<reference evidence="8 9" key="1">
    <citation type="journal article" date="2016" name="Sci. Rep.">
        <title>The genome sequence of the outbreeding globe artichoke constructed de novo incorporating a phase-aware low-pass sequencing strategy of F1 progeny.</title>
        <authorList>
            <person name="Scaglione D."/>
            <person name="Reyes-Chin-Wo S."/>
            <person name="Acquadro A."/>
            <person name="Froenicke L."/>
            <person name="Portis E."/>
            <person name="Beitel C."/>
            <person name="Tirone M."/>
            <person name="Mauro R."/>
            <person name="Lo Monaco A."/>
            <person name="Mauromicale G."/>
            <person name="Faccioli P."/>
            <person name="Cattivelli L."/>
            <person name="Rieseberg L."/>
            <person name="Michelmore R."/>
            <person name="Lanteri S."/>
        </authorList>
    </citation>
    <scope>NUCLEOTIDE SEQUENCE [LARGE SCALE GENOMIC DNA]</scope>
    <source>
        <strain evidence="8">2C</strain>
    </source>
</reference>
<evidence type="ECO:0000256" key="2">
    <source>
        <dbReference type="ARBA" id="ARBA00007532"/>
    </source>
</evidence>
<keyword evidence="5" id="KW-0560">Oxidoreductase</keyword>
<sequence>LKTAIIEGDVVGGTCVNRGCVPSKALIAVSGCMQELQNEHHMNDHALKLETVPEWIVIVGSGYIGLEFNDVYTTLGS</sequence>
<dbReference type="EMBL" id="LEKV01006072">
    <property type="protein sequence ID" value="KVH87551.1"/>
    <property type="molecule type" value="Genomic_DNA"/>
</dbReference>
<evidence type="ECO:0000256" key="6">
    <source>
        <dbReference type="ARBA" id="ARBA00023157"/>
    </source>
</evidence>
<evidence type="ECO:0000256" key="7">
    <source>
        <dbReference type="ARBA" id="ARBA00023284"/>
    </source>
</evidence>
<evidence type="ECO:0000256" key="1">
    <source>
        <dbReference type="ARBA" id="ARBA00001974"/>
    </source>
</evidence>
<organism evidence="8 9">
    <name type="scientific">Cynara cardunculus var. scolymus</name>
    <name type="common">Globe artichoke</name>
    <name type="synonym">Cynara scolymus</name>
    <dbReference type="NCBI Taxonomy" id="59895"/>
    <lineage>
        <taxon>Eukaryota</taxon>
        <taxon>Viridiplantae</taxon>
        <taxon>Streptophyta</taxon>
        <taxon>Embryophyta</taxon>
        <taxon>Tracheophyta</taxon>
        <taxon>Spermatophyta</taxon>
        <taxon>Magnoliopsida</taxon>
        <taxon>eudicotyledons</taxon>
        <taxon>Gunneridae</taxon>
        <taxon>Pentapetalae</taxon>
        <taxon>asterids</taxon>
        <taxon>campanulids</taxon>
        <taxon>Asterales</taxon>
        <taxon>Asteraceae</taxon>
        <taxon>Carduoideae</taxon>
        <taxon>Cardueae</taxon>
        <taxon>Carduinae</taxon>
        <taxon>Cynara</taxon>
    </lineage>
</organism>
<proteinExistence type="inferred from homology"/>
<evidence type="ECO:0000256" key="4">
    <source>
        <dbReference type="ARBA" id="ARBA00022827"/>
    </source>
</evidence>
<feature type="non-terminal residue" evidence="8">
    <location>
        <position position="1"/>
    </location>
</feature>
<accession>A0A124SAI0</accession>
<dbReference type="InterPro" id="IPR012999">
    <property type="entry name" value="Pyr_OxRdtase_I_AS"/>
</dbReference>
<dbReference type="Proteomes" id="UP000243975">
    <property type="component" value="Unassembled WGS sequence"/>
</dbReference>
<dbReference type="GO" id="GO:0050660">
    <property type="term" value="F:flavin adenine dinucleotide binding"/>
    <property type="evidence" value="ECO:0007669"/>
    <property type="project" value="TreeGrafter"/>
</dbReference>
<comment type="similarity">
    <text evidence="2">Belongs to the class-I pyridine nucleotide-disulfide oxidoreductase family.</text>
</comment>
<dbReference type="InterPro" id="IPR050151">
    <property type="entry name" value="Class-I_Pyr_Nuc-Dis_Oxidored"/>
</dbReference>
<dbReference type="GO" id="GO:0005739">
    <property type="term" value="C:mitochondrion"/>
    <property type="evidence" value="ECO:0007669"/>
    <property type="project" value="TreeGrafter"/>
</dbReference>
<evidence type="ECO:0000313" key="8">
    <source>
        <dbReference type="EMBL" id="KVH87551.1"/>
    </source>
</evidence>
<dbReference type="AlphaFoldDB" id="A0A124SAI0"/>
<evidence type="ECO:0000256" key="3">
    <source>
        <dbReference type="ARBA" id="ARBA00022630"/>
    </source>
</evidence>
<dbReference type="PROSITE" id="PS00076">
    <property type="entry name" value="PYRIDINE_REDOX_1"/>
    <property type="match status" value="1"/>
</dbReference>
<evidence type="ECO:0000256" key="5">
    <source>
        <dbReference type="ARBA" id="ARBA00023002"/>
    </source>
</evidence>
<dbReference type="SUPFAM" id="SSF51905">
    <property type="entry name" value="FAD/NAD(P)-binding domain"/>
    <property type="match status" value="1"/>
</dbReference>
<keyword evidence="4" id="KW-0274">FAD</keyword>
<keyword evidence="9" id="KW-1185">Reference proteome</keyword>
<protein>
    <submittedName>
        <fullName evidence="8">Pyridine nucleotide-disulfide oxidoreductase, class I, active site-containing protein</fullName>
    </submittedName>
</protein>
<dbReference type="InterPro" id="IPR036188">
    <property type="entry name" value="FAD/NAD-bd_sf"/>
</dbReference>
<dbReference type="GO" id="GO:0045252">
    <property type="term" value="C:oxoglutarate dehydrogenase complex"/>
    <property type="evidence" value="ECO:0007669"/>
    <property type="project" value="TreeGrafter"/>
</dbReference>
<feature type="non-terminal residue" evidence="8">
    <location>
        <position position="77"/>
    </location>
</feature>
<keyword evidence="6" id="KW-1015">Disulfide bond</keyword>
<dbReference type="PANTHER" id="PTHR22912">
    <property type="entry name" value="DISULFIDE OXIDOREDUCTASE"/>
    <property type="match status" value="1"/>
</dbReference>
<comment type="cofactor">
    <cofactor evidence="1">
        <name>FAD</name>
        <dbReference type="ChEBI" id="CHEBI:57692"/>
    </cofactor>
</comment>
<keyword evidence="7" id="KW-0676">Redox-active center</keyword>
<name>A0A124SAI0_CYNCS</name>
<comment type="caution">
    <text evidence="8">The sequence shown here is derived from an EMBL/GenBank/DDBJ whole genome shotgun (WGS) entry which is preliminary data.</text>
</comment>
<dbReference type="GO" id="GO:0006103">
    <property type="term" value="P:2-oxoglutarate metabolic process"/>
    <property type="evidence" value="ECO:0007669"/>
    <property type="project" value="TreeGrafter"/>
</dbReference>
<dbReference type="STRING" id="59895.A0A124SAI0"/>
<dbReference type="GO" id="GO:0004148">
    <property type="term" value="F:dihydrolipoyl dehydrogenase (NADH) activity"/>
    <property type="evidence" value="ECO:0007669"/>
    <property type="project" value="TreeGrafter"/>
</dbReference>
<dbReference type="Gene3D" id="3.50.50.60">
    <property type="entry name" value="FAD/NAD(P)-binding domain"/>
    <property type="match status" value="2"/>
</dbReference>
<keyword evidence="3" id="KW-0285">Flavoprotein</keyword>